<comment type="caution">
    <text evidence="1">The sequence shown here is derived from an EMBL/GenBank/DDBJ whole genome shotgun (WGS) entry which is preliminary data.</text>
</comment>
<proteinExistence type="predicted"/>
<gene>
    <name evidence="1" type="ORF">PDIGIT_LOCUS8211</name>
</gene>
<dbReference type="AlphaFoldDB" id="A0A9W4XKC7"/>
<reference evidence="1" key="1">
    <citation type="submission" date="2023-01" db="EMBL/GenBank/DDBJ databases">
        <authorList>
            <person name="Van Ghelder C."/>
            <person name="Rancurel C."/>
        </authorList>
    </citation>
    <scope>NUCLEOTIDE SEQUENCE</scope>
    <source>
        <strain evidence="1">CNCM I-4278</strain>
    </source>
</reference>
<protein>
    <submittedName>
        <fullName evidence="1">Uncharacterized protein</fullName>
    </submittedName>
</protein>
<evidence type="ECO:0000313" key="2">
    <source>
        <dbReference type="Proteomes" id="UP001152607"/>
    </source>
</evidence>
<dbReference type="Proteomes" id="UP001152607">
    <property type="component" value="Unassembled WGS sequence"/>
</dbReference>
<accession>A0A9W4XKC7</accession>
<name>A0A9W4XKC7_9PLEO</name>
<evidence type="ECO:0000313" key="1">
    <source>
        <dbReference type="EMBL" id="CAI6335134.1"/>
    </source>
</evidence>
<dbReference type="EMBL" id="CAOQHR010000005">
    <property type="protein sequence ID" value="CAI6335134.1"/>
    <property type="molecule type" value="Genomic_DNA"/>
</dbReference>
<keyword evidence="2" id="KW-1185">Reference proteome</keyword>
<organism evidence="1 2">
    <name type="scientific">Periconia digitata</name>
    <dbReference type="NCBI Taxonomy" id="1303443"/>
    <lineage>
        <taxon>Eukaryota</taxon>
        <taxon>Fungi</taxon>
        <taxon>Dikarya</taxon>
        <taxon>Ascomycota</taxon>
        <taxon>Pezizomycotina</taxon>
        <taxon>Dothideomycetes</taxon>
        <taxon>Pleosporomycetidae</taxon>
        <taxon>Pleosporales</taxon>
        <taxon>Massarineae</taxon>
        <taxon>Periconiaceae</taxon>
        <taxon>Periconia</taxon>
    </lineage>
</organism>
<sequence>MHRVRGLNKEINNQRFIPHHCHSSLANLSSHQPLSHDTGHLLRPIPSPQPVIFRIHRRTVRSQPLSAHLDPHPRRHRQKQITRKTSANQTLRVCSAGHYWPTAFDVTDQRGTRAAESDDACAMSAFPSSSGILD</sequence>